<dbReference type="Pfam" id="PF00903">
    <property type="entry name" value="Glyoxalase"/>
    <property type="match status" value="1"/>
</dbReference>
<protein>
    <submittedName>
        <fullName evidence="2">VOC family protein</fullName>
    </submittedName>
</protein>
<dbReference type="Proteomes" id="UP001215956">
    <property type="component" value="Unassembled WGS sequence"/>
</dbReference>
<dbReference type="EMBL" id="JARFPL010000051">
    <property type="protein sequence ID" value="MDF0594193.1"/>
    <property type="molecule type" value="Genomic_DNA"/>
</dbReference>
<sequence>MNLWIATSGSPPISESKIIASVILRVIHFEIPVDDPERAVRFYAGVFGWRLERWGPFDYWLAYTGEGPGIDGALKPRESPGEGTTNTVEVPSLQDAMAKVAEEGGEVICEIMTVPGVGRFARCRDPEGNVFGIMEMDGSAR</sequence>
<dbReference type="PANTHER" id="PTHR33993:SF2">
    <property type="entry name" value="VOC DOMAIN-CONTAINING PROTEIN"/>
    <property type="match status" value="1"/>
</dbReference>
<feature type="domain" description="VOC" evidence="1">
    <location>
        <begin position="25"/>
        <end position="136"/>
    </location>
</feature>
<organism evidence="2 3">
    <name type="scientific">Candidatus Methanocrinis alkalitolerans</name>
    <dbReference type="NCBI Taxonomy" id="3033395"/>
    <lineage>
        <taxon>Archaea</taxon>
        <taxon>Methanobacteriati</taxon>
        <taxon>Methanobacteriota</taxon>
        <taxon>Stenosarchaea group</taxon>
        <taxon>Methanomicrobia</taxon>
        <taxon>Methanotrichales</taxon>
        <taxon>Methanotrichaceae</taxon>
        <taxon>Methanocrinis</taxon>
    </lineage>
</organism>
<reference evidence="2 3" key="1">
    <citation type="submission" date="2023-03" db="EMBL/GenBank/DDBJ databases">
        <title>Whole genome sequencing of Methanotrichaceae archaeon M04Ac.</title>
        <authorList>
            <person name="Khomyakova M.A."/>
            <person name="Merkel A.Y."/>
            <person name="Slobodkin A.I."/>
        </authorList>
    </citation>
    <scope>NUCLEOTIDE SEQUENCE [LARGE SCALE GENOMIC DNA]</scope>
    <source>
        <strain evidence="2 3">M04Ac</strain>
    </source>
</reference>
<dbReference type="InterPro" id="IPR037523">
    <property type="entry name" value="VOC_core"/>
</dbReference>
<evidence type="ECO:0000259" key="1">
    <source>
        <dbReference type="PROSITE" id="PS51819"/>
    </source>
</evidence>
<gene>
    <name evidence="2" type="ORF">P0O24_11435</name>
</gene>
<dbReference type="Gene3D" id="3.10.180.10">
    <property type="entry name" value="2,3-Dihydroxybiphenyl 1,2-Dioxygenase, domain 1"/>
    <property type="match status" value="1"/>
</dbReference>
<dbReference type="InterPro" id="IPR029068">
    <property type="entry name" value="Glyas_Bleomycin-R_OHBP_Dase"/>
</dbReference>
<dbReference type="RefSeq" id="WP_316969889.1">
    <property type="nucleotide sequence ID" value="NZ_JARFPL010000051.1"/>
</dbReference>
<comment type="caution">
    <text evidence="2">The sequence shown here is derived from an EMBL/GenBank/DDBJ whole genome shotgun (WGS) entry which is preliminary data.</text>
</comment>
<proteinExistence type="predicted"/>
<dbReference type="SUPFAM" id="SSF54593">
    <property type="entry name" value="Glyoxalase/Bleomycin resistance protein/Dihydroxybiphenyl dioxygenase"/>
    <property type="match status" value="1"/>
</dbReference>
<accession>A0ABT5XHT7</accession>
<dbReference type="InterPro" id="IPR052164">
    <property type="entry name" value="Anthracycline_SecMetBiosynth"/>
</dbReference>
<dbReference type="PANTHER" id="PTHR33993">
    <property type="entry name" value="GLYOXALASE-RELATED"/>
    <property type="match status" value="1"/>
</dbReference>
<evidence type="ECO:0000313" key="3">
    <source>
        <dbReference type="Proteomes" id="UP001215956"/>
    </source>
</evidence>
<dbReference type="CDD" id="cd07247">
    <property type="entry name" value="SgaA_N_like"/>
    <property type="match status" value="1"/>
</dbReference>
<dbReference type="PROSITE" id="PS51819">
    <property type="entry name" value="VOC"/>
    <property type="match status" value="1"/>
</dbReference>
<keyword evidence="3" id="KW-1185">Reference proteome</keyword>
<dbReference type="InterPro" id="IPR004360">
    <property type="entry name" value="Glyas_Fos-R_dOase_dom"/>
</dbReference>
<name>A0ABT5XHT7_9EURY</name>
<evidence type="ECO:0000313" key="2">
    <source>
        <dbReference type="EMBL" id="MDF0594193.1"/>
    </source>
</evidence>